<gene>
    <name evidence="2" type="ORF">F6X53_14285</name>
</gene>
<organism evidence="2 3">
    <name type="scientific">Methylobacterium soli</name>
    <dbReference type="NCBI Taxonomy" id="553447"/>
    <lineage>
        <taxon>Bacteria</taxon>
        <taxon>Pseudomonadati</taxon>
        <taxon>Pseudomonadota</taxon>
        <taxon>Alphaproteobacteria</taxon>
        <taxon>Hyphomicrobiales</taxon>
        <taxon>Methylobacteriaceae</taxon>
        <taxon>Methylobacterium</taxon>
    </lineage>
</organism>
<dbReference type="EMBL" id="VZZK01000013">
    <property type="protein sequence ID" value="KAB1078617.1"/>
    <property type="molecule type" value="Genomic_DNA"/>
</dbReference>
<dbReference type="Pfam" id="PF19802">
    <property type="entry name" value="DUF6285"/>
    <property type="match status" value="1"/>
</dbReference>
<dbReference type="Proteomes" id="UP000474159">
    <property type="component" value="Unassembled WGS sequence"/>
</dbReference>
<name>A0A6L3T1R8_9HYPH</name>
<feature type="domain" description="DUF6285" evidence="1">
    <location>
        <begin position="24"/>
        <end position="106"/>
    </location>
</feature>
<dbReference type="OrthoDB" id="8480752at2"/>
<protein>
    <recommendedName>
        <fullName evidence="1">DUF6285 domain-containing protein</fullName>
    </recommendedName>
</protein>
<evidence type="ECO:0000313" key="2">
    <source>
        <dbReference type="EMBL" id="KAB1078617.1"/>
    </source>
</evidence>
<proteinExistence type="predicted"/>
<comment type="caution">
    <text evidence="2">The sequence shown here is derived from an EMBL/GenBank/DDBJ whole genome shotgun (WGS) entry which is preliminary data.</text>
</comment>
<dbReference type="InterPro" id="IPR046252">
    <property type="entry name" value="DUF6285"/>
</dbReference>
<sequence length="111" mass="11296">MRDEPSGAALLDVARHVLTKEIAPGLTGRPRYLAAMVANAIGIVAREIEHGSAMGDAWKRAAALAGPDATVADLAAAIRAGAHDGDADLHAALIATAEMAAAIWKPPPSGR</sequence>
<reference evidence="2 3" key="1">
    <citation type="submission" date="2019-09" db="EMBL/GenBank/DDBJ databases">
        <title>YIM 48816 draft genome.</title>
        <authorList>
            <person name="Jiang L."/>
        </authorList>
    </citation>
    <scope>NUCLEOTIDE SEQUENCE [LARGE SCALE GENOMIC DNA]</scope>
    <source>
        <strain evidence="2 3">YIM 48816</strain>
    </source>
</reference>
<dbReference type="AlphaFoldDB" id="A0A6L3T1R8"/>
<keyword evidence="3" id="KW-1185">Reference proteome</keyword>
<evidence type="ECO:0000313" key="3">
    <source>
        <dbReference type="Proteomes" id="UP000474159"/>
    </source>
</evidence>
<evidence type="ECO:0000259" key="1">
    <source>
        <dbReference type="Pfam" id="PF19802"/>
    </source>
</evidence>
<accession>A0A6L3T1R8</accession>